<reference evidence="3" key="2">
    <citation type="submission" date="2021-09" db="EMBL/GenBank/DDBJ databases">
        <authorList>
            <person name="Jia N."/>
            <person name="Wang J."/>
            <person name="Shi W."/>
            <person name="Du L."/>
            <person name="Sun Y."/>
            <person name="Zhan W."/>
            <person name="Jiang J."/>
            <person name="Wang Q."/>
            <person name="Zhang B."/>
            <person name="Ji P."/>
            <person name="Sakyi L.B."/>
            <person name="Cui X."/>
            <person name="Yuan T."/>
            <person name="Jiang B."/>
            <person name="Yang W."/>
            <person name="Lam T.T.-Y."/>
            <person name="Chang Q."/>
            <person name="Ding S."/>
            <person name="Wang X."/>
            <person name="Zhu J."/>
            <person name="Ruan X."/>
            <person name="Zhao L."/>
            <person name="Wei J."/>
            <person name="Que T."/>
            <person name="Du C."/>
            <person name="Cheng J."/>
            <person name="Dai P."/>
            <person name="Han X."/>
            <person name="Huang E."/>
            <person name="Gao Y."/>
            <person name="Liu J."/>
            <person name="Shao H."/>
            <person name="Ye R."/>
            <person name="Li L."/>
            <person name="Wei W."/>
            <person name="Wang X."/>
            <person name="Wang C."/>
            <person name="Huo Q."/>
            <person name="Li W."/>
            <person name="Guo W."/>
            <person name="Chen H."/>
            <person name="Chen S."/>
            <person name="Zhou L."/>
            <person name="Zhou L."/>
            <person name="Ni X."/>
            <person name="Tian J."/>
            <person name="Zhou Y."/>
            <person name="Sheng Y."/>
            <person name="Liu T."/>
            <person name="Pan Y."/>
            <person name="Xia L."/>
            <person name="Li J."/>
            <person name="Zhao F."/>
            <person name="Cao W."/>
        </authorList>
    </citation>
    <scope>NUCLEOTIDE SEQUENCE</scope>
    <source>
        <strain evidence="3">Rmic-2018</strain>
        <tissue evidence="3">Larvae</tissue>
    </source>
</reference>
<feature type="region of interest" description="Disordered" evidence="1">
    <location>
        <begin position="270"/>
        <end position="294"/>
    </location>
</feature>
<name>A0A9J6EC60_RHIMP</name>
<dbReference type="EMBL" id="JABSTU010000005">
    <property type="protein sequence ID" value="KAH8031908.1"/>
    <property type="molecule type" value="Genomic_DNA"/>
</dbReference>
<evidence type="ECO:0000256" key="1">
    <source>
        <dbReference type="SAM" id="MobiDB-lite"/>
    </source>
</evidence>
<keyword evidence="4" id="KW-1185">Reference proteome</keyword>
<dbReference type="SUPFAM" id="SSF53300">
    <property type="entry name" value="vWA-like"/>
    <property type="match status" value="1"/>
</dbReference>
<dbReference type="VEuPathDB" id="VectorBase:LOC119163466"/>
<dbReference type="Proteomes" id="UP000821866">
    <property type="component" value="Chromosome 3"/>
</dbReference>
<proteinExistence type="predicted"/>
<dbReference type="NCBIfam" id="NF041940">
    <property type="entry name" value="choice_anch_X"/>
    <property type="match status" value="1"/>
</dbReference>
<sequence>MYSTLMFLQVLNTRDETPEGGIIVLMSDGEENEEPKLNDVLPEVTAAKVEVSSMALGASADRQIEKLASRTGGKAFSFQDLQGNMAVAMETAFVESTTTQAAAKKDYVTHGKWTIRVDSAGSQKAEVNIQVKSQGKDPNSEPIRVNCRMGSLQVGKPDEAIIYADVYKGKKIVLDATVIAEVTGPNPPHKSMAQLYDNGHDPDIEADDGTYSGYFVHFTGKGRYVVTAHVSSDHRARVSDPKVGSGSFYSTTAFSLSSGALELDSEADYGFPTDDFEDDDSPTEVVNETSTSVEPAGAFQRVAVGGSFR</sequence>
<organism evidence="3 4">
    <name type="scientific">Rhipicephalus microplus</name>
    <name type="common">Cattle tick</name>
    <name type="synonym">Boophilus microplus</name>
    <dbReference type="NCBI Taxonomy" id="6941"/>
    <lineage>
        <taxon>Eukaryota</taxon>
        <taxon>Metazoa</taxon>
        <taxon>Ecdysozoa</taxon>
        <taxon>Arthropoda</taxon>
        <taxon>Chelicerata</taxon>
        <taxon>Arachnida</taxon>
        <taxon>Acari</taxon>
        <taxon>Parasitiformes</taxon>
        <taxon>Ixodida</taxon>
        <taxon>Ixodoidea</taxon>
        <taxon>Ixodidae</taxon>
        <taxon>Rhipicephalinae</taxon>
        <taxon>Rhipicephalus</taxon>
        <taxon>Boophilus</taxon>
    </lineage>
</organism>
<dbReference type="InterPro" id="IPR036465">
    <property type="entry name" value="vWFA_dom_sf"/>
</dbReference>
<gene>
    <name evidence="3" type="ORF">HPB51_022106</name>
</gene>
<feature type="domain" description="VWFA" evidence="2">
    <location>
        <begin position="1"/>
        <end position="97"/>
    </location>
</feature>
<dbReference type="InterPro" id="IPR002035">
    <property type="entry name" value="VWF_A"/>
</dbReference>
<comment type="caution">
    <text evidence="3">The sequence shown here is derived from an EMBL/GenBank/DDBJ whole genome shotgun (WGS) entry which is preliminary data.</text>
</comment>
<dbReference type="AlphaFoldDB" id="A0A9J6EC60"/>
<evidence type="ECO:0000313" key="4">
    <source>
        <dbReference type="Proteomes" id="UP000821866"/>
    </source>
</evidence>
<evidence type="ECO:0000313" key="3">
    <source>
        <dbReference type="EMBL" id="KAH8031908.1"/>
    </source>
</evidence>
<protein>
    <recommendedName>
        <fullName evidence="2">VWFA domain-containing protein</fullName>
    </recommendedName>
</protein>
<evidence type="ECO:0000259" key="2">
    <source>
        <dbReference type="PROSITE" id="PS50234"/>
    </source>
</evidence>
<reference evidence="3" key="1">
    <citation type="journal article" date="2020" name="Cell">
        <title>Large-Scale Comparative Analyses of Tick Genomes Elucidate Their Genetic Diversity and Vector Capacities.</title>
        <authorList>
            <consortium name="Tick Genome and Microbiome Consortium (TIGMIC)"/>
            <person name="Jia N."/>
            <person name="Wang J."/>
            <person name="Shi W."/>
            <person name="Du L."/>
            <person name="Sun Y."/>
            <person name="Zhan W."/>
            <person name="Jiang J.F."/>
            <person name="Wang Q."/>
            <person name="Zhang B."/>
            <person name="Ji P."/>
            <person name="Bell-Sakyi L."/>
            <person name="Cui X.M."/>
            <person name="Yuan T.T."/>
            <person name="Jiang B.G."/>
            <person name="Yang W.F."/>
            <person name="Lam T.T."/>
            <person name="Chang Q.C."/>
            <person name="Ding S.J."/>
            <person name="Wang X.J."/>
            <person name="Zhu J.G."/>
            <person name="Ruan X.D."/>
            <person name="Zhao L."/>
            <person name="Wei J.T."/>
            <person name="Ye R.Z."/>
            <person name="Que T.C."/>
            <person name="Du C.H."/>
            <person name="Zhou Y.H."/>
            <person name="Cheng J.X."/>
            <person name="Dai P.F."/>
            <person name="Guo W.B."/>
            <person name="Han X.H."/>
            <person name="Huang E.J."/>
            <person name="Li L.F."/>
            <person name="Wei W."/>
            <person name="Gao Y.C."/>
            <person name="Liu J.Z."/>
            <person name="Shao H.Z."/>
            <person name="Wang X."/>
            <person name="Wang C.C."/>
            <person name="Yang T.C."/>
            <person name="Huo Q.B."/>
            <person name="Li W."/>
            <person name="Chen H.Y."/>
            <person name="Chen S.E."/>
            <person name="Zhou L.G."/>
            <person name="Ni X.B."/>
            <person name="Tian J.H."/>
            <person name="Sheng Y."/>
            <person name="Liu T."/>
            <person name="Pan Y.S."/>
            <person name="Xia L.Y."/>
            <person name="Li J."/>
            <person name="Zhao F."/>
            <person name="Cao W.C."/>
        </authorList>
    </citation>
    <scope>NUCLEOTIDE SEQUENCE</scope>
    <source>
        <strain evidence="3">Rmic-2018</strain>
    </source>
</reference>
<dbReference type="GO" id="GO:0032991">
    <property type="term" value="C:protein-containing complex"/>
    <property type="evidence" value="ECO:0007669"/>
    <property type="project" value="UniProtKB-ARBA"/>
</dbReference>
<dbReference type="PROSITE" id="PS50234">
    <property type="entry name" value="VWFA"/>
    <property type="match status" value="1"/>
</dbReference>
<feature type="compositionally biased region" description="Polar residues" evidence="1">
    <location>
        <begin position="284"/>
        <end position="293"/>
    </location>
</feature>
<accession>A0A9J6EC60</accession>
<dbReference type="Gene3D" id="3.40.50.410">
    <property type="entry name" value="von Willebrand factor, type A domain"/>
    <property type="match status" value="1"/>
</dbReference>